<dbReference type="SUPFAM" id="SSF52266">
    <property type="entry name" value="SGNH hydrolase"/>
    <property type="match status" value="1"/>
</dbReference>
<organism evidence="1 2">
    <name type="scientific">Streptomyces osmaniensis</name>
    <dbReference type="NCBI Taxonomy" id="593134"/>
    <lineage>
        <taxon>Bacteria</taxon>
        <taxon>Bacillati</taxon>
        <taxon>Actinomycetota</taxon>
        <taxon>Actinomycetes</taxon>
        <taxon>Kitasatosporales</taxon>
        <taxon>Streptomycetaceae</taxon>
        <taxon>Streptomyces</taxon>
    </lineage>
</organism>
<dbReference type="Gene3D" id="3.40.50.1110">
    <property type="entry name" value="SGNH hydrolase"/>
    <property type="match status" value="1"/>
</dbReference>
<protein>
    <recommendedName>
        <fullName evidence="3">SGNH hydrolase-type esterase domain-containing protein</fullName>
    </recommendedName>
</protein>
<sequence length="530" mass="59327">MADPVELPTPAKVVAARELPAREPVQDPTLRIPVNRDWEGKPEPRHRLVTIGDSLTHGFQSGAIFNTDISFPAIIAHELGWGGGFRHPSYPGYGGLPLNIELLLRELEERFGKNLDWWEAPLALFHARGFLDKAEDYWERGPGKDVPRTIGINHNLGVYGWDVRDVLSKSAKICRDAIDEPKDNFLKQVVQNDGDRAALRVLPSAGIDGDENMTVLAAAQRLGEDRSADQRHGIETLIVFVGANNALQTVTKLKVKWSGPDYKDLKGKESYTVWDPDHFKEELWELAKQVRGIAARHVIWCTVPHVTIAPIARGVARKMTIGSRYYPYYTRPWTSDRDFNPTVHPHVTGEQARDIDLAIDLYNDAITAQVKSARDDGRDWYLMDTAGLLDRLAAKRYIDDPNARPAWWQPYPLPPQLAALPTPPNSHFLTSDGNGRTDGGLFSLDGVHPTTVGYGIMAQELVNVMRLAGVEFRHLDGTVRPDPVLVDFDRLIRRDTLINQPPGNLTSGFEVLAWAEASISLLKRTLYFRG</sequence>
<evidence type="ECO:0000313" key="2">
    <source>
        <dbReference type="Proteomes" id="UP001500707"/>
    </source>
</evidence>
<accession>A0ABP6XZB1</accession>
<keyword evidence="2" id="KW-1185">Reference proteome</keyword>
<dbReference type="Proteomes" id="UP001500707">
    <property type="component" value="Unassembled WGS sequence"/>
</dbReference>
<dbReference type="RefSeq" id="WP_346184551.1">
    <property type="nucleotide sequence ID" value="NZ_BAABCE010000013.1"/>
</dbReference>
<name>A0ABP6XZB1_9ACTN</name>
<proteinExistence type="predicted"/>
<evidence type="ECO:0008006" key="3">
    <source>
        <dbReference type="Google" id="ProtNLM"/>
    </source>
</evidence>
<reference evidence="2" key="1">
    <citation type="journal article" date="2019" name="Int. J. Syst. Evol. Microbiol.">
        <title>The Global Catalogue of Microorganisms (GCM) 10K type strain sequencing project: providing services to taxonomists for standard genome sequencing and annotation.</title>
        <authorList>
            <consortium name="The Broad Institute Genomics Platform"/>
            <consortium name="The Broad Institute Genome Sequencing Center for Infectious Disease"/>
            <person name="Wu L."/>
            <person name="Ma J."/>
        </authorList>
    </citation>
    <scope>NUCLEOTIDE SEQUENCE [LARGE SCALE GENOMIC DNA]</scope>
    <source>
        <strain evidence="2">JCM 17656</strain>
    </source>
</reference>
<comment type="caution">
    <text evidence="1">The sequence shown here is derived from an EMBL/GenBank/DDBJ whole genome shotgun (WGS) entry which is preliminary data.</text>
</comment>
<gene>
    <name evidence="1" type="ORF">GCM10022295_62690</name>
</gene>
<dbReference type="EMBL" id="BAABCE010000013">
    <property type="protein sequence ID" value="GAA3572441.1"/>
    <property type="molecule type" value="Genomic_DNA"/>
</dbReference>
<evidence type="ECO:0000313" key="1">
    <source>
        <dbReference type="EMBL" id="GAA3572441.1"/>
    </source>
</evidence>
<dbReference type="InterPro" id="IPR036514">
    <property type="entry name" value="SGNH_hydro_sf"/>
</dbReference>